<reference evidence="2" key="1">
    <citation type="submission" date="2022-01" db="EMBL/GenBank/DDBJ databases">
        <authorList>
            <person name="King R."/>
        </authorList>
    </citation>
    <scope>NUCLEOTIDE SEQUENCE</scope>
</reference>
<evidence type="ECO:0000313" key="2">
    <source>
        <dbReference type="EMBL" id="CAG9823928.1"/>
    </source>
</evidence>
<dbReference type="EMBL" id="OU896713">
    <property type="protein sequence ID" value="CAG9823928.1"/>
    <property type="molecule type" value="Genomic_DNA"/>
</dbReference>
<gene>
    <name evidence="2" type="ORF">PHAECO_LOCUS10715</name>
</gene>
<accession>A0A9N9SKV5</accession>
<dbReference type="Proteomes" id="UP001153737">
    <property type="component" value="Chromosome 7"/>
</dbReference>
<protein>
    <submittedName>
        <fullName evidence="2">Uncharacterized protein</fullName>
    </submittedName>
</protein>
<dbReference type="OrthoDB" id="6774673at2759"/>
<organism evidence="2 3">
    <name type="scientific">Phaedon cochleariae</name>
    <name type="common">Mustard beetle</name>
    <dbReference type="NCBI Taxonomy" id="80249"/>
    <lineage>
        <taxon>Eukaryota</taxon>
        <taxon>Metazoa</taxon>
        <taxon>Ecdysozoa</taxon>
        <taxon>Arthropoda</taxon>
        <taxon>Hexapoda</taxon>
        <taxon>Insecta</taxon>
        <taxon>Pterygota</taxon>
        <taxon>Neoptera</taxon>
        <taxon>Endopterygota</taxon>
        <taxon>Coleoptera</taxon>
        <taxon>Polyphaga</taxon>
        <taxon>Cucujiformia</taxon>
        <taxon>Chrysomeloidea</taxon>
        <taxon>Chrysomelidae</taxon>
        <taxon>Chrysomelinae</taxon>
        <taxon>Chrysomelini</taxon>
        <taxon>Phaedon</taxon>
    </lineage>
</organism>
<keyword evidence="3" id="KW-1185">Reference proteome</keyword>
<dbReference type="AlphaFoldDB" id="A0A9N9SKV5"/>
<proteinExistence type="predicted"/>
<sequence>MFKNGNVAEEDYNKHIEAKNKARAEKERDKAQALEGKCHVITMDVQYVKLLPQIPASTLYYKTKLCCHNFTIYDLATKGCVCFWYNETQTDGQASTYASFLLDFLEETFLKGRSVPGKRSSDESQHESEEVSDSSADHSEQEMAHEEVDEEVGYEVADADITSGEFVLVCVMSGERKSVSYRYVAIVQDVLPDDEYNLLGLKSLDATEKTFVGVENDLFTATLDAILAILSKPLLNIKHLRGPRTQHVSSKNIDVFET</sequence>
<dbReference type="PANTHER" id="PTHR10773">
    <property type="entry name" value="DNA-DIRECTED RNA POLYMERASES I, II, AND III SUBUNIT RPABC2"/>
    <property type="match status" value="1"/>
</dbReference>
<evidence type="ECO:0000313" key="3">
    <source>
        <dbReference type="Proteomes" id="UP001153737"/>
    </source>
</evidence>
<evidence type="ECO:0000256" key="1">
    <source>
        <dbReference type="SAM" id="MobiDB-lite"/>
    </source>
</evidence>
<dbReference type="PANTHER" id="PTHR10773:SF19">
    <property type="match status" value="1"/>
</dbReference>
<reference evidence="2" key="2">
    <citation type="submission" date="2022-10" db="EMBL/GenBank/DDBJ databases">
        <authorList>
            <consortium name="ENA_rothamsted_submissions"/>
            <consortium name="culmorum"/>
            <person name="King R."/>
        </authorList>
    </citation>
    <scope>NUCLEOTIDE SEQUENCE</scope>
</reference>
<feature type="compositionally biased region" description="Basic and acidic residues" evidence="1">
    <location>
        <begin position="119"/>
        <end position="146"/>
    </location>
</feature>
<feature type="region of interest" description="Disordered" evidence="1">
    <location>
        <begin position="114"/>
        <end position="149"/>
    </location>
</feature>
<name>A0A9N9SKV5_PHACE</name>